<dbReference type="GO" id="GO:0005886">
    <property type="term" value="C:plasma membrane"/>
    <property type="evidence" value="ECO:0007669"/>
    <property type="project" value="UniProtKB-SubCell"/>
</dbReference>
<evidence type="ECO:0000256" key="9">
    <source>
        <dbReference type="ARBA" id="ARBA00023012"/>
    </source>
</evidence>
<dbReference type="GO" id="GO:0000155">
    <property type="term" value="F:phosphorelay sensor kinase activity"/>
    <property type="evidence" value="ECO:0007669"/>
    <property type="project" value="InterPro"/>
</dbReference>
<dbReference type="Pfam" id="PF00672">
    <property type="entry name" value="HAMP"/>
    <property type="match status" value="1"/>
</dbReference>
<dbReference type="SUPFAM" id="SSF47384">
    <property type="entry name" value="Homodimeric domain of signal transducing histidine kinase"/>
    <property type="match status" value="1"/>
</dbReference>
<dbReference type="InterPro" id="IPR050428">
    <property type="entry name" value="TCS_sensor_his_kinase"/>
</dbReference>
<dbReference type="InterPro" id="IPR036097">
    <property type="entry name" value="HisK_dim/P_sf"/>
</dbReference>
<evidence type="ECO:0000256" key="7">
    <source>
        <dbReference type="ARBA" id="ARBA00022777"/>
    </source>
</evidence>
<dbReference type="InterPro" id="IPR003661">
    <property type="entry name" value="HisK_dim/P_dom"/>
</dbReference>
<evidence type="ECO:0000256" key="8">
    <source>
        <dbReference type="ARBA" id="ARBA00022989"/>
    </source>
</evidence>
<dbReference type="PROSITE" id="PS50885">
    <property type="entry name" value="HAMP"/>
    <property type="match status" value="1"/>
</dbReference>
<dbReference type="PRINTS" id="PR00344">
    <property type="entry name" value="BCTRLSENSOR"/>
</dbReference>
<gene>
    <name evidence="15" type="ORF">LZ495_21595</name>
</gene>
<dbReference type="EMBL" id="JAKFHA010000013">
    <property type="protein sequence ID" value="MCF2529796.1"/>
    <property type="molecule type" value="Genomic_DNA"/>
</dbReference>
<dbReference type="PANTHER" id="PTHR45436">
    <property type="entry name" value="SENSOR HISTIDINE KINASE YKOH"/>
    <property type="match status" value="1"/>
</dbReference>
<keyword evidence="16" id="KW-1185">Reference proteome</keyword>
<evidence type="ECO:0000256" key="3">
    <source>
        <dbReference type="ARBA" id="ARBA00012438"/>
    </source>
</evidence>
<dbReference type="CDD" id="cd00082">
    <property type="entry name" value="HisKA"/>
    <property type="match status" value="1"/>
</dbReference>
<sequence length="566" mass="59383">MRLSSLRVRILAVFAIVALISAVAASGIAYWLTRNAVLQRAQDSVIKEFRDGLGRVSLELPPNPTSAELEVAAEQMRSTSFGYRVVLVGDGNSAPAEGDFTLADVPEDLQKVVNTPDAAGKFHMYFQRVNINGEPYLIAGTKVVASTPGAPNGPTGYMFQSLRAEQTDLTSLARYLTTGAVLALGAAAVLALVGARHVLRPVRRLGDAARQLGAGKLDTRLEVRGSDELADLARTFNDAAEKLERSVSELRALEASSRRFVADVSHELRTPLAAMTAVSELLEEEADSLGEQGAPAARLVVAEIDRLATLVEDLMEVSRFDAGTASLILDDVDIADLVTACLDARAWMDAVDLRSPRGILARVDARRLDVMVSNLVGNALRHGGSPVTVEIRREPRVHLPGRPAAEGTEDLVIDVSDTGPGIPEDVLPHVFDRFYKADSSRARSEGSGLGLSIVMENARIHGGTASASNVPGGGAKFSLRLPLVPPADEDIVGLDDPDADWDDPDPGVEPGPDDLLSDEDLGLAAPGGNASGNSTGNGSGNGGGSDADDDLPGSSGPHGAARGGLR</sequence>
<reference evidence="15" key="1">
    <citation type="submission" date="2022-01" db="EMBL/GenBank/DDBJ databases">
        <title>Genome-Based Taxonomic Classification of the Phylum Actinobacteria.</title>
        <authorList>
            <person name="Gao Y."/>
        </authorList>
    </citation>
    <scope>NUCLEOTIDE SEQUENCE</scope>
    <source>
        <strain evidence="15">KLBMP 8922</strain>
    </source>
</reference>
<dbReference type="InterPro" id="IPR003660">
    <property type="entry name" value="HAMP_dom"/>
</dbReference>
<keyword evidence="8 12" id="KW-1133">Transmembrane helix</keyword>
<comment type="subcellular location">
    <subcellularLocation>
        <location evidence="2">Cell membrane</location>
    </subcellularLocation>
</comment>
<dbReference type="SUPFAM" id="SSF158472">
    <property type="entry name" value="HAMP domain-like"/>
    <property type="match status" value="1"/>
</dbReference>
<dbReference type="SMART" id="SM00387">
    <property type="entry name" value="HATPase_c"/>
    <property type="match status" value="1"/>
</dbReference>
<keyword evidence="5" id="KW-0808">Transferase</keyword>
<comment type="caution">
    <text evidence="15">The sequence shown here is derived from an EMBL/GenBank/DDBJ whole genome shotgun (WGS) entry which is preliminary data.</text>
</comment>
<keyword evidence="6 12" id="KW-0812">Transmembrane</keyword>
<evidence type="ECO:0000256" key="2">
    <source>
        <dbReference type="ARBA" id="ARBA00004236"/>
    </source>
</evidence>
<evidence type="ECO:0000259" key="14">
    <source>
        <dbReference type="PROSITE" id="PS50885"/>
    </source>
</evidence>
<keyword evidence="10 12" id="KW-0472">Membrane</keyword>
<feature type="compositionally biased region" description="Acidic residues" evidence="11">
    <location>
        <begin position="488"/>
        <end position="521"/>
    </location>
</feature>
<dbReference type="Pfam" id="PF02518">
    <property type="entry name" value="HATPase_c"/>
    <property type="match status" value="1"/>
</dbReference>
<dbReference type="EC" id="2.7.13.3" evidence="3"/>
<evidence type="ECO:0000256" key="6">
    <source>
        <dbReference type="ARBA" id="ARBA00022692"/>
    </source>
</evidence>
<feature type="transmembrane region" description="Helical" evidence="12">
    <location>
        <begin position="172"/>
        <end position="195"/>
    </location>
</feature>
<feature type="domain" description="Histidine kinase" evidence="13">
    <location>
        <begin position="263"/>
        <end position="485"/>
    </location>
</feature>
<proteinExistence type="predicted"/>
<dbReference type="AlphaFoldDB" id="A0AA41Q1X2"/>
<dbReference type="Gene3D" id="6.10.340.10">
    <property type="match status" value="1"/>
</dbReference>
<protein>
    <recommendedName>
        <fullName evidence="3">histidine kinase</fullName>
        <ecNumber evidence="3">2.7.13.3</ecNumber>
    </recommendedName>
</protein>
<comment type="catalytic activity">
    <reaction evidence="1">
        <text>ATP + protein L-histidine = ADP + protein N-phospho-L-histidine.</text>
        <dbReference type="EC" id="2.7.13.3"/>
    </reaction>
</comment>
<dbReference type="FunFam" id="1.10.287.130:FF:000010">
    <property type="entry name" value="Two-component sensor histidine kinase"/>
    <property type="match status" value="1"/>
</dbReference>
<evidence type="ECO:0000259" key="13">
    <source>
        <dbReference type="PROSITE" id="PS50109"/>
    </source>
</evidence>
<dbReference type="CDD" id="cd06225">
    <property type="entry name" value="HAMP"/>
    <property type="match status" value="1"/>
</dbReference>
<name>A0AA41Q1X2_9ACTN</name>
<dbReference type="InterPro" id="IPR003594">
    <property type="entry name" value="HATPase_dom"/>
</dbReference>
<dbReference type="PROSITE" id="PS50109">
    <property type="entry name" value="HIS_KIN"/>
    <property type="match status" value="1"/>
</dbReference>
<feature type="domain" description="HAMP" evidence="14">
    <location>
        <begin position="196"/>
        <end position="248"/>
    </location>
</feature>
<evidence type="ECO:0000256" key="11">
    <source>
        <dbReference type="SAM" id="MobiDB-lite"/>
    </source>
</evidence>
<dbReference type="SMART" id="SM00388">
    <property type="entry name" value="HisKA"/>
    <property type="match status" value="1"/>
</dbReference>
<feature type="region of interest" description="Disordered" evidence="11">
    <location>
        <begin position="488"/>
        <end position="566"/>
    </location>
</feature>
<feature type="compositionally biased region" description="Low complexity" evidence="11">
    <location>
        <begin position="522"/>
        <end position="534"/>
    </location>
</feature>
<keyword evidence="9" id="KW-0902">Two-component regulatory system</keyword>
<evidence type="ECO:0000256" key="12">
    <source>
        <dbReference type="SAM" id="Phobius"/>
    </source>
</evidence>
<dbReference type="Gene3D" id="3.30.565.10">
    <property type="entry name" value="Histidine kinase-like ATPase, C-terminal domain"/>
    <property type="match status" value="1"/>
</dbReference>
<dbReference type="SMART" id="SM00304">
    <property type="entry name" value="HAMP"/>
    <property type="match status" value="1"/>
</dbReference>
<dbReference type="SUPFAM" id="SSF55874">
    <property type="entry name" value="ATPase domain of HSP90 chaperone/DNA topoisomerase II/histidine kinase"/>
    <property type="match status" value="1"/>
</dbReference>
<keyword evidence="7 15" id="KW-0418">Kinase</keyword>
<dbReference type="Pfam" id="PF00512">
    <property type="entry name" value="HisKA"/>
    <property type="match status" value="1"/>
</dbReference>
<feature type="compositionally biased region" description="Gly residues" evidence="11">
    <location>
        <begin position="535"/>
        <end position="545"/>
    </location>
</feature>
<evidence type="ECO:0000256" key="1">
    <source>
        <dbReference type="ARBA" id="ARBA00000085"/>
    </source>
</evidence>
<dbReference type="InterPro" id="IPR005467">
    <property type="entry name" value="His_kinase_dom"/>
</dbReference>
<dbReference type="CDD" id="cd00075">
    <property type="entry name" value="HATPase"/>
    <property type="match status" value="1"/>
</dbReference>
<evidence type="ECO:0000313" key="15">
    <source>
        <dbReference type="EMBL" id="MCF2529796.1"/>
    </source>
</evidence>
<dbReference type="InterPro" id="IPR036890">
    <property type="entry name" value="HATPase_C_sf"/>
</dbReference>
<dbReference type="PANTHER" id="PTHR45436:SF5">
    <property type="entry name" value="SENSOR HISTIDINE KINASE TRCS"/>
    <property type="match status" value="1"/>
</dbReference>
<dbReference type="Proteomes" id="UP001165378">
    <property type="component" value="Unassembled WGS sequence"/>
</dbReference>
<dbReference type="Gene3D" id="1.10.287.130">
    <property type="match status" value="1"/>
</dbReference>
<evidence type="ECO:0000313" key="16">
    <source>
        <dbReference type="Proteomes" id="UP001165378"/>
    </source>
</evidence>
<evidence type="ECO:0000256" key="10">
    <source>
        <dbReference type="ARBA" id="ARBA00023136"/>
    </source>
</evidence>
<evidence type="ECO:0000256" key="4">
    <source>
        <dbReference type="ARBA" id="ARBA00022553"/>
    </source>
</evidence>
<organism evidence="15 16">
    <name type="scientific">Yinghuangia soli</name>
    <dbReference type="NCBI Taxonomy" id="2908204"/>
    <lineage>
        <taxon>Bacteria</taxon>
        <taxon>Bacillati</taxon>
        <taxon>Actinomycetota</taxon>
        <taxon>Actinomycetes</taxon>
        <taxon>Kitasatosporales</taxon>
        <taxon>Streptomycetaceae</taxon>
        <taxon>Yinghuangia</taxon>
    </lineage>
</organism>
<evidence type="ECO:0000256" key="5">
    <source>
        <dbReference type="ARBA" id="ARBA00022679"/>
    </source>
</evidence>
<accession>A0AA41Q1X2</accession>
<keyword evidence="4" id="KW-0597">Phosphoprotein</keyword>
<dbReference type="InterPro" id="IPR004358">
    <property type="entry name" value="Sig_transdc_His_kin-like_C"/>
</dbReference>